<organism evidence="2 3">
    <name type="scientific">Biomphalaria pfeifferi</name>
    <name type="common">Bloodfluke planorb</name>
    <name type="synonym">Freshwater snail</name>
    <dbReference type="NCBI Taxonomy" id="112525"/>
    <lineage>
        <taxon>Eukaryota</taxon>
        <taxon>Metazoa</taxon>
        <taxon>Spiralia</taxon>
        <taxon>Lophotrochozoa</taxon>
        <taxon>Mollusca</taxon>
        <taxon>Gastropoda</taxon>
        <taxon>Heterobranchia</taxon>
        <taxon>Euthyneura</taxon>
        <taxon>Panpulmonata</taxon>
        <taxon>Hygrophila</taxon>
        <taxon>Lymnaeoidea</taxon>
        <taxon>Planorbidae</taxon>
        <taxon>Biomphalaria</taxon>
    </lineage>
</organism>
<feature type="transmembrane region" description="Helical" evidence="1">
    <location>
        <begin position="62"/>
        <end position="92"/>
    </location>
</feature>
<dbReference type="PANTHER" id="PTHR11360:SF284">
    <property type="entry name" value="EG:103B4.3 PROTEIN-RELATED"/>
    <property type="match status" value="1"/>
</dbReference>
<dbReference type="InterPro" id="IPR050327">
    <property type="entry name" value="Proton-linked_MCT"/>
</dbReference>
<dbReference type="Proteomes" id="UP001233172">
    <property type="component" value="Unassembled WGS sequence"/>
</dbReference>
<gene>
    <name evidence="2" type="ORF">Bpfe_003658</name>
</gene>
<feature type="transmembrane region" description="Helical" evidence="1">
    <location>
        <begin position="599"/>
        <end position="621"/>
    </location>
</feature>
<dbReference type="InterPro" id="IPR036259">
    <property type="entry name" value="MFS_trans_sf"/>
</dbReference>
<keyword evidence="1" id="KW-1133">Transmembrane helix</keyword>
<dbReference type="EMBL" id="JASAOG010000009">
    <property type="protein sequence ID" value="KAK0066923.1"/>
    <property type="molecule type" value="Genomic_DNA"/>
</dbReference>
<dbReference type="PANTHER" id="PTHR11360">
    <property type="entry name" value="MONOCARBOXYLATE TRANSPORTER"/>
    <property type="match status" value="1"/>
</dbReference>
<dbReference type="InterPro" id="IPR011701">
    <property type="entry name" value="MFS"/>
</dbReference>
<proteinExistence type="predicted"/>
<keyword evidence="1" id="KW-0812">Transmembrane</keyword>
<reference evidence="2" key="2">
    <citation type="submission" date="2023-04" db="EMBL/GenBank/DDBJ databases">
        <authorList>
            <person name="Bu L."/>
            <person name="Lu L."/>
            <person name="Laidemitt M.R."/>
            <person name="Zhang S.M."/>
            <person name="Mutuku M."/>
            <person name="Mkoji G."/>
            <person name="Steinauer M."/>
            <person name="Loker E.S."/>
        </authorList>
    </citation>
    <scope>NUCLEOTIDE SEQUENCE</scope>
    <source>
        <strain evidence="2">KasaAsao</strain>
        <tissue evidence="2">Whole Snail</tissue>
    </source>
</reference>
<dbReference type="Pfam" id="PF07690">
    <property type="entry name" value="MFS_1"/>
    <property type="match status" value="2"/>
</dbReference>
<sequence>MERIEKHEIVNENQIKFNHESKKLGDGDSKDVSGITDFDTTVEEARSTFYEKYSPAAPDGGWAWVVCLGSFIVNFILDGTMFSFGILMLALLDDLGYDKYMTAWIGSAQMGLSMAMGPVISLILQYFSIRQVTMVGTVIASTGFITSAFAPNIYVLIFTYGVVGGVGIGMVFLPAIIVVGLYFNKKRAIATGIATSGSGVGTFVYAYVTNLLLNYFSWRGTVLIHGGLILNCLVCAMCFRPLSLMKKVWRSQQECNTIDATACSISKPLIDENYSHTCKDLFSRSIKTDYVGTLTCPCHNHDSENKDEGLSDNQDVLSDHLEKELTDHGDKKLKVKEPCELGMDEYNVSASTYPLDSESKMKDQLIESFILNTVKPDSSLLKHIHSENKDVICLPLADYHADHATAKRYQSLDYLQLVGSCSEDKSVAMSPKHSAQSEAELNGQLGFCQETFMPQPGLRDQSTTITHETVGDCHEVCPGLASISKALTRTPNRNLSLLKLMTNKVFLLLLLTFSMWTAQSITLTYLPDLAVSLHIQQSDAAFLISIIGIANVLGRLLAGFVTDCFHVPSVWLYFAALALASGINLIISFTPFLSHTLPVLQVCSAIFGLCMAVAVSMRTIVLADQLGIEALTVSFGVVAMFQGVAFSLDPPIAGQLIEDLDSFRPPFVMASLMYAVSAAAVLVVGCLTCRQSHRSKEEATFLSGPSEC</sequence>
<dbReference type="GO" id="GO:0008028">
    <property type="term" value="F:monocarboxylic acid transmembrane transporter activity"/>
    <property type="evidence" value="ECO:0007669"/>
    <property type="project" value="TreeGrafter"/>
</dbReference>
<feature type="transmembrane region" description="Helical" evidence="1">
    <location>
        <begin position="570"/>
        <end position="593"/>
    </location>
</feature>
<reference evidence="2" key="1">
    <citation type="journal article" date="2023" name="PLoS Negl. Trop. Dis.">
        <title>A genome sequence for Biomphalaria pfeifferi, the major vector snail for the human-infecting parasite Schistosoma mansoni.</title>
        <authorList>
            <person name="Bu L."/>
            <person name="Lu L."/>
            <person name="Laidemitt M.R."/>
            <person name="Zhang S.M."/>
            <person name="Mutuku M."/>
            <person name="Mkoji G."/>
            <person name="Steinauer M."/>
            <person name="Loker E.S."/>
        </authorList>
    </citation>
    <scope>NUCLEOTIDE SEQUENCE</scope>
    <source>
        <strain evidence="2">KasaAsao</strain>
    </source>
</reference>
<keyword evidence="1" id="KW-0472">Membrane</keyword>
<comment type="caution">
    <text evidence="2">The sequence shown here is derived from an EMBL/GenBank/DDBJ whole genome shotgun (WGS) entry which is preliminary data.</text>
</comment>
<feature type="transmembrane region" description="Helical" evidence="1">
    <location>
        <begin position="505"/>
        <end position="526"/>
    </location>
</feature>
<feature type="transmembrane region" description="Helical" evidence="1">
    <location>
        <begin position="189"/>
        <end position="208"/>
    </location>
</feature>
<feature type="transmembrane region" description="Helical" evidence="1">
    <location>
        <begin position="104"/>
        <end position="127"/>
    </location>
</feature>
<accession>A0AAD8C787</accession>
<feature type="transmembrane region" description="Helical" evidence="1">
    <location>
        <begin position="668"/>
        <end position="687"/>
    </location>
</feature>
<feature type="transmembrane region" description="Helical" evidence="1">
    <location>
        <begin position="538"/>
        <end position="558"/>
    </location>
</feature>
<dbReference type="Gene3D" id="1.20.1250.20">
    <property type="entry name" value="MFS general substrate transporter like domains"/>
    <property type="match status" value="2"/>
</dbReference>
<name>A0AAD8C787_BIOPF</name>
<dbReference type="SUPFAM" id="SSF103473">
    <property type="entry name" value="MFS general substrate transporter"/>
    <property type="match status" value="1"/>
</dbReference>
<feature type="transmembrane region" description="Helical" evidence="1">
    <location>
        <begin position="628"/>
        <end position="648"/>
    </location>
</feature>
<dbReference type="AlphaFoldDB" id="A0AAD8C787"/>
<evidence type="ECO:0000313" key="2">
    <source>
        <dbReference type="EMBL" id="KAK0066923.1"/>
    </source>
</evidence>
<feature type="transmembrane region" description="Helical" evidence="1">
    <location>
        <begin position="160"/>
        <end position="182"/>
    </location>
</feature>
<evidence type="ECO:0000313" key="3">
    <source>
        <dbReference type="Proteomes" id="UP001233172"/>
    </source>
</evidence>
<evidence type="ECO:0000256" key="1">
    <source>
        <dbReference type="SAM" id="Phobius"/>
    </source>
</evidence>
<feature type="transmembrane region" description="Helical" evidence="1">
    <location>
        <begin position="220"/>
        <end position="242"/>
    </location>
</feature>
<feature type="transmembrane region" description="Helical" evidence="1">
    <location>
        <begin position="134"/>
        <end position="154"/>
    </location>
</feature>
<protein>
    <submittedName>
        <fullName evidence="2">Monocarboxylate transporter 14</fullName>
    </submittedName>
</protein>
<keyword evidence="3" id="KW-1185">Reference proteome</keyword>